<proteinExistence type="predicted"/>
<dbReference type="AlphaFoldDB" id="A0A078J5A2"/>
<reference evidence="2" key="2">
    <citation type="submission" date="2014-06" db="EMBL/GenBank/DDBJ databases">
        <authorList>
            <person name="Genoscope - CEA"/>
        </authorList>
    </citation>
    <scope>NUCLEOTIDE SEQUENCE</scope>
</reference>
<evidence type="ECO:0000313" key="2">
    <source>
        <dbReference type="EMBL" id="CDY59378.1"/>
    </source>
</evidence>
<dbReference type="Gramene" id="CDY59378">
    <property type="protein sequence ID" value="CDY59378"/>
    <property type="gene ID" value="GSBRNA2T00026020001"/>
</dbReference>
<accession>A0A078J5A2</accession>
<protein>
    <submittedName>
        <fullName evidence="2">BnaUnng00630D protein</fullName>
    </submittedName>
</protein>
<name>A0A078J5A2_BRANA</name>
<sequence length="123" mass="14334">MWNVVSSVLSFCFQPAKKWFLEKATYILELEDNLEALQTVAPRLEAVKVDLQNQLEMAERKGLRGLHEFKVWISEVEAIQPKVDKLLEDRSAEIERLSMYGRYKVFCPQNLLARWLGSVLHLV</sequence>
<reference evidence="2" key="1">
    <citation type="journal article" date="2014" name="Science">
        <title>Plant genetics. Early allopolyploid evolution in the post-Neolithic Brassica napus oilseed genome.</title>
        <authorList>
            <person name="Chalhoub B."/>
            <person name="Denoeud F."/>
            <person name="Liu S."/>
            <person name="Parkin I.A."/>
            <person name="Tang H."/>
            <person name="Wang X."/>
            <person name="Chiquet J."/>
            <person name="Belcram H."/>
            <person name="Tong C."/>
            <person name="Samans B."/>
            <person name="Correa M."/>
            <person name="Da Silva C."/>
            <person name="Just J."/>
            <person name="Falentin C."/>
            <person name="Koh C.S."/>
            <person name="Le Clainche I."/>
            <person name="Bernard M."/>
            <person name="Bento P."/>
            <person name="Noel B."/>
            <person name="Labadie K."/>
            <person name="Alberti A."/>
            <person name="Charles M."/>
            <person name="Arnaud D."/>
            <person name="Guo H."/>
            <person name="Daviaud C."/>
            <person name="Alamery S."/>
            <person name="Jabbari K."/>
            <person name="Zhao M."/>
            <person name="Edger P.P."/>
            <person name="Chelaifa H."/>
            <person name="Tack D."/>
            <person name="Lassalle G."/>
            <person name="Mestiri I."/>
            <person name="Schnel N."/>
            <person name="Le Paslier M.C."/>
            <person name="Fan G."/>
            <person name="Renault V."/>
            <person name="Bayer P.E."/>
            <person name="Golicz A.A."/>
            <person name="Manoli S."/>
            <person name="Lee T.H."/>
            <person name="Thi V.H."/>
            <person name="Chalabi S."/>
            <person name="Hu Q."/>
            <person name="Fan C."/>
            <person name="Tollenaere R."/>
            <person name="Lu Y."/>
            <person name="Battail C."/>
            <person name="Shen J."/>
            <person name="Sidebottom C.H."/>
            <person name="Wang X."/>
            <person name="Canaguier A."/>
            <person name="Chauveau A."/>
            <person name="Berard A."/>
            <person name="Deniot G."/>
            <person name="Guan M."/>
            <person name="Liu Z."/>
            <person name="Sun F."/>
            <person name="Lim Y.P."/>
            <person name="Lyons E."/>
            <person name="Town C.D."/>
            <person name="Bancroft I."/>
            <person name="Wang X."/>
            <person name="Meng J."/>
            <person name="Ma J."/>
            <person name="Pires J.C."/>
            <person name="King G.J."/>
            <person name="Brunel D."/>
            <person name="Delourme R."/>
            <person name="Renard M."/>
            <person name="Aury J.M."/>
            <person name="Adams K.L."/>
            <person name="Batley J."/>
            <person name="Snowdon R.J."/>
            <person name="Tost J."/>
            <person name="Edwards D."/>
            <person name="Zhou Y."/>
            <person name="Hua W."/>
            <person name="Sharpe A.G."/>
            <person name="Paterson A.H."/>
            <person name="Guan C."/>
            <person name="Wincker P."/>
        </authorList>
    </citation>
    <scope>NUCLEOTIDE SEQUENCE [LARGE SCALE GENOMIC DNA]</scope>
</reference>
<dbReference type="PaxDb" id="3708-A0A078J5A2"/>
<evidence type="ECO:0000256" key="1">
    <source>
        <dbReference type="SAM" id="Coils"/>
    </source>
</evidence>
<keyword evidence="1" id="KW-0175">Coiled coil</keyword>
<feature type="coiled-coil region" evidence="1">
    <location>
        <begin position="27"/>
        <end position="61"/>
    </location>
</feature>
<gene>
    <name evidence="2" type="primary">BnaUnng00630D</name>
    <name evidence="2" type="ORF">GSBRNA2T00026020001</name>
</gene>
<dbReference type="EMBL" id="LK033756">
    <property type="protein sequence ID" value="CDY59378.1"/>
    <property type="molecule type" value="Genomic_DNA"/>
</dbReference>
<organism evidence="2">
    <name type="scientific">Brassica napus</name>
    <name type="common">Rape</name>
    <dbReference type="NCBI Taxonomy" id="3708"/>
    <lineage>
        <taxon>Eukaryota</taxon>
        <taxon>Viridiplantae</taxon>
        <taxon>Streptophyta</taxon>
        <taxon>Embryophyta</taxon>
        <taxon>Tracheophyta</taxon>
        <taxon>Spermatophyta</taxon>
        <taxon>Magnoliopsida</taxon>
        <taxon>eudicotyledons</taxon>
        <taxon>Gunneridae</taxon>
        <taxon>Pentapetalae</taxon>
        <taxon>rosids</taxon>
        <taxon>malvids</taxon>
        <taxon>Brassicales</taxon>
        <taxon>Brassicaceae</taxon>
        <taxon>Brassiceae</taxon>
        <taxon>Brassica</taxon>
    </lineage>
</organism>